<keyword evidence="1" id="KW-1133">Transmembrane helix</keyword>
<organism evidence="2 3">
    <name type="scientific">Desulfosporosinus lacus DSM 15449</name>
    <dbReference type="NCBI Taxonomy" id="1121420"/>
    <lineage>
        <taxon>Bacteria</taxon>
        <taxon>Bacillati</taxon>
        <taxon>Bacillota</taxon>
        <taxon>Clostridia</taxon>
        <taxon>Eubacteriales</taxon>
        <taxon>Desulfitobacteriaceae</taxon>
        <taxon>Desulfosporosinus</taxon>
    </lineage>
</organism>
<gene>
    <name evidence="2" type="ORF">SAMN02746098_01422</name>
</gene>
<dbReference type="EMBL" id="FQXJ01000005">
    <property type="protein sequence ID" value="SHH81686.1"/>
    <property type="molecule type" value="Genomic_DNA"/>
</dbReference>
<keyword evidence="1" id="KW-0472">Membrane</keyword>
<evidence type="ECO:0000313" key="2">
    <source>
        <dbReference type="EMBL" id="SHH81686.1"/>
    </source>
</evidence>
<keyword evidence="3" id="KW-1185">Reference proteome</keyword>
<keyword evidence="1" id="KW-0812">Transmembrane</keyword>
<dbReference type="Proteomes" id="UP000183954">
    <property type="component" value="Unassembled WGS sequence"/>
</dbReference>
<feature type="transmembrane region" description="Helical" evidence="1">
    <location>
        <begin position="7"/>
        <end position="31"/>
    </location>
</feature>
<dbReference type="AlphaFoldDB" id="A0A1M5W2E6"/>
<reference evidence="3" key="1">
    <citation type="submission" date="2016-11" db="EMBL/GenBank/DDBJ databases">
        <authorList>
            <person name="Varghese N."/>
            <person name="Submissions S."/>
        </authorList>
    </citation>
    <scope>NUCLEOTIDE SEQUENCE [LARGE SCALE GENOMIC DNA]</scope>
    <source>
        <strain evidence="3">DSM 15449</strain>
    </source>
</reference>
<feature type="transmembrane region" description="Helical" evidence="1">
    <location>
        <begin position="37"/>
        <end position="63"/>
    </location>
</feature>
<protein>
    <submittedName>
        <fullName evidence="2">Uncharacterized protein</fullName>
    </submittedName>
</protein>
<evidence type="ECO:0000256" key="1">
    <source>
        <dbReference type="SAM" id="Phobius"/>
    </source>
</evidence>
<evidence type="ECO:0000313" key="3">
    <source>
        <dbReference type="Proteomes" id="UP000183954"/>
    </source>
</evidence>
<accession>A0A1M5W2E6</accession>
<proteinExistence type="predicted"/>
<name>A0A1M5W2E6_9FIRM</name>
<sequence>MEKRISLLFGILGGLFLVFLRLPHVNLYIVLGGFQGFVTSFITIVFSLIGLIFVVYFSVLLIIDTLKTIHKR</sequence>